<keyword evidence="1" id="KW-0472">Membrane</keyword>
<keyword evidence="1" id="KW-0812">Transmembrane</keyword>
<organism evidence="2 3">
    <name type="scientific">Desmophyllum pertusum</name>
    <dbReference type="NCBI Taxonomy" id="174260"/>
    <lineage>
        <taxon>Eukaryota</taxon>
        <taxon>Metazoa</taxon>
        <taxon>Cnidaria</taxon>
        <taxon>Anthozoa</taxon>
        <taxon>Hexacorallia</taxon>
        <taxon>Scleractinia</taxon>
        <taxon>Caryophylliina</taxon>
        <taxon>Caryophylliidae</taxon>
        <taxon>Desmophyllum</taxon>
    </lineage>
</organism>
<name>A0A9X0A239_9CNID</name>
<gene>
    <name evidence="2" type="ORF">OS493_015008</name>
</gene>
<evidence type="ECO:0008006" key="4">
    <source>
        <dbReference type="Google" id="ProtNLM"/>
    </source>
</evidence>
<dbReference type="SUPFAM" id="SSF51735">
    <property type="entry name" value="NAD(P)-binding Rossmann-fold domains"/>
    <property type="match status" value="1"/>
</dbReference>
<reference evidence="2" key="1">
    <citation type="submission" date="2023-01" db="EMBL/GenBank/DDBJ databases">
        <title>Genome assembly of the deep-sea coral Lophelia pertusa.</title>
        <authorList>
            <person name="Herrera S."/>
            <person name="Cordes E."/>
        </authorList>
    </citation>
    <scope>NUCLEOTIDE SEQUENCE</scope>
    <source>
        <strain evidence="2">USNM1676648</strain>
        <tissue evidence="2">Polyp</tissue>
    </source>
</reference>
<evidence type="ECO:0000313" key="2">
    <source>
        <dbReference type="EMBL" id="KAJ7392062.1"/>
    </source>
</evidence>
<sequence>MAVLLKVAVFLGICTAFVAVLVAWYTKENFDPESVRGKKVVICGASTGIGEELAYQYAKLGAQLLLVARREEALKKVVVRCGELGAQQANYVVADLSSLEAAKRLAAETNKLFDGPDVLILNHFMPFYEIWNQNSNLDNVPRYFAVNTISYINIATLLLPGLQKTNGSIVVVSSFVGVVSAPRTAPYCGNKHALHGFFDTLRQDLALQGHNGISITLCVLGYIDTKNAREFIKALPAGKSVKTVKPEPVDECALAMIKGAAQRKRQMYFPWYLNIIETAHFFFPNFVESVIQVASNEKPPENMLKW</sequence>
<dbReference type="PRINTS" id="PR00081">
    <property type="entry name" value="GDHRDH"/>
</dbReference>
<dbReference type="InterPro" id="IPR036291">
    <property type="entry name" value="NAD(P)-bd_dom_sf"/>
</dbReference>
<feature type="transmembrane region" description="Helical" evidence="1">
    <location>
        <begin position="7"/>
        <end position="26"/>
    </location>
</feature>
<dbReference type="OrthoDB" id="1933717at2759"/>
<proteinExistence type="predicted"/>
<dbReference type="Pfam" id="PF00106">
    <property type="entry name" value="adh_short"/>
    <property type="match status" value="1"/>
</dbReference>
<dbReference type="Proteomes" id="UP001163046">
    <property type="component" value="Unassembled WGS sequence"/>
</dbReference>
<dbReference type="Gene3D" id="3.40.50.720">
    <property type="entry name" value="NAD(P)-binding Rossmann-like Domain"/>
    <property type="match status" value="1"/>
</dbReference>
<dbReference type="PANTHER" id="PTHR44404:SF1">
    <property type="entry name" value="HYDROXYSTEROID 11-BETA-DEHYDROGENASE 1-LIKE PROTEIN"/>
    <property type="match status" value="1"/>
</dbReference>
<protein>
    <recommendedName>
        <fullName evidence="4">Hydroxysteroid 11-beta-dehydrogenase 1-like protein</fullName>
    </recommendedName>
</protein>
<dbReference type="AlphaFoldDB" id="A0A9X0A239"/>
<dbReference type="InterPro" id="IPR002347">
    <property type="entry name" value="SDR_fam"/>
</dbReference>
<comment type="caution">
    <text evidence="2">The sequence shown here is derived from an EMBL/GenBank/DDBJ whole genome shotgun (WGS) entry which is preliminary data.</text>
</comment>
<keyword evidence="1" id="KW-1133">Transmembrane helix</keyword>
<dbReference type="PANTHER" id="PTHR44404">
    <property type="entry name" value="HYDROXYSTEROID DEHYDROGENASE 1M"/>
    <property type="match status" value="1"/>
</dbReference>
<dbReference type="EMBL" id="MU825403">
    <property type="protein sequence ID" value="KAJ7392062.1"/>
    <property type="molecule type" value="Genomic_DNA"/>
</dbReference>
<accession>A0A9X0A239</accession>
<keyword evidence="3" id="KW-1185">Reference proteome</keyword>
<evidence type="ECO:0000313" key="3">
    <source>
        <dbReference type="Proteomes" id="UP001163046"/>
    </source>
</evidence>
<evidence type="ECO:0000256" key="1">
    <source>
        <dbReference type="SAM" id="Phobius"/>
    </source>
</evidence>